<comment type="similarity">
    <text evidence="2">Belongs to the class-V pyridoxal-phosphate-dependent aminotransferase family. Csd subfamily.</text>
</comment>
<dbReference type="Proteomes" id="UP000034119">
    <property type="component" value="Unassembled WGS sequence"/>
</dbReference>
<name>A0A0G1VIX5_9BACT</name>
<accession>A0A0G1VIX5</accession>
<reference evidence="8 9" key="1">
    <citation type="journal article" date="2015" name="Nature">
        <title>rRNA introns, odd ribosomes, and small enigmatic genomes across a large radiation of phyla.</title>
        <authorList>
            <person name="Brown C.T."/>
            <person name="Hug L.A."/>
            <person name="Thomas B.C."/>
            <person name="Sharon I."/>
            <person name="Castelle C.J."/>
            <person name="Singh A."/>
            <person name="Wilkins M.J."/>
            <person name="Williams K.H."/>
            <person name="Banfield J.F."/>
        </authorList>
    </citation>
    <scope>NUCLEOTIDE SEQUENCE [LARGE SCALE GENOMIC DNA]</scope>
</reference>
<evidence type="ECO:0000256" key="6">
    <source>
        <dbReference type="ARBA" id="ARBA00050776"/>
    </source>
</evidence>
<gene>
    <name evidence="8" type="ORF">UY40_C0002G0005</name>
</gene>
<dbReference type="Pfam" id="PF00266">
    <property type="entry name" value="Aminotran_5"/>
    <property type="match status" value="1"/>
</dbReference>
<dbReference type="InterPro" id="IPR010970">
    <property type="entry name" value="Cys_dSase_SufS"/>
</dbReference>
<evidence type="ECO:0000256" key="5">
    <source>
        <dbReference type="ARBA" id="ARBA00022898"/>
    </source>
</evidence>
<dbReference type="PATRIC" id="fig|1618342.3.peg.53"/>
<comment type="cofactor">
    <cofactor evidence="1">
        <name>pyridoxal 5'-phosphate</name>
        <dbReference type="ChEBI" id="CHEBI:597326"/>
    </cofactor>
</comment>
<dbReference type="Gene3D" id="3.40.640.10">
    <property type="entry name" value="Type I PLP-dependent aspartate aminotransferase-like (Major domain)"/>
    <property type="match status" value="1"/>
</dbReference>
<sequence>MLDPNKIRKDFPLLKQKVNGKDLVYLDNAATTQKPRAVIDAITNYYQRDNANIHRGVHTLAERATQKYEESREKLAKFIGAANPREIVFTSGTTGAINLVAQSWGRANLKAGDSVLLTVMEHHSNLVPWQILSQQLSFSLEFIHITENGLLEEAEEIIRRVKPKLLAFTHVSNVLGTINSVKDLAKAAKEVGAAVLVDGAQAIAHLPVNVSSLGADFYAFSGHKMFGPTGVGVLWGREELLKEMPPFLGGGEMIKEVYLREASYKDPPYKFEAGTPHIEGVIGLGAAVDYLNSLGMKEIQTQEEELIAYALNVLGKIKGLNIFGPLDPKKRSGVVAFTMEGIHPHDLATVLDQEGIAIRSGNHCAMPLHSHFKLVATARASFSVYNRREEIDQLVGGIEKAKSIL</sequence>
<dbReference type="NCBIfam" id="TIGR01979">
    <property type="entry name" value="sufS"/>
    <property type="match status" value="1"/>
</dbReference>
<dbReference type="InterPro" id="IPR015421">
    <property type="entry name" value="PyrdxlP-dep_Trfase_major"/>
</dbReference>
<dbReference type="EC" id="2.8.1.7" evidence="3"/>
<dbReference type="InterPro" id="IPR000192">
    <property type="entry name" value="Aminotrans_V_dom"/>
</dbReference>
<comment type="caution">
    <text evidence="8">The sequence shown here is derived from an EMBL/GenBank/DDBJ whole genome shotgun (WGS) entry which is preliminary data.</text>
</comment>
<dbReference type="PANTHER" id="PTHR43586:SF8">
    <property type="entry name" value="CYSTEINE DESULFURASE 1, CHLOROPLASTIC"/>
    <property type="match status" value="1"/>
</dbReference>
<dbReference type="AlphaFoldDB" id="A0A0G1VIX5"/>
<dbReference type="PIRSF" id="PIRSF005572">
    <property type="entry name" value="NifS"/>
    <property type="match status" value="1"/>
</dbReference>
<evidence type="ECO:0000256" key="4">
    <source>
        <dbReference type="ARBA" id="ARBA00022679"/>
    </source>
</evidence>
<dbReference type="EMBL" id="LCPW01000002">
    <property type="protein sequence ID" value="KKW06155.1"/>
    <property type="molecule type" value="Genomic_DNA"/>
</dbReference>
<evidence type="ECO:0000256" key="2">
    <source>
        <dbReference type="ARBA" id="ARBA00010447"/>
    </source>
</evidence>
<dbReference type="Gene3D" id="3.90.1150.10">
    <property type="entry name" value="Aspartate Aminotransferase, domain 1"/>
    <property type="match status" value="1"/>
</dbReference>
<dbReference type="CDD" id="cd06453">
    <property type="entry name" value="SufS_like"/>
    <property type="match status" value="1"/>
</dbReference>
<keyword evidence="4" id="KW-0808">Transferase</keyword>
<keyword evidence="5" id="KW-0663">Pyridoxal phosphate</keyword>
<feature type="domain" description="Aminotransferase class V" evidence="7">
    <location>
        <begin position="24"/>
        <end position="394"/>
    </location>
</feature>
<evidence type="ECO:0000259" key="7">
    <source>
        <dbReference type="Pfam" id="PF00266"/>
    </source>
</evidence>
<protein>
    <recommendedName>
        <fullName evidence="3">cysteine desulfurase</fullName>
        <ecNumber evidence="3">2.8.1.7</ecNumber>
    </recommendedName>
</protein>
<evidence type="ECO:0000313" key="9">
    <source>
        <dbReference type="Proteomes" id="UP000034119"/>
    </source>
</evidence>
<organism evidence="8 9">
    <name type="scientific">candidate division CPR1 bacterium GW2011_GWC1_49_13</name>
    <dbReference type="NCBI Taxonomy" id="1618342"/>
    <lineage>
        <taxon>Bacteria</taxon>
        <taxon>candidate division CPR1</taxon>
    </lineage>
</organism>
<evidence type="ECO:0000256" key="1">
    <source>
        <dbReference type="ARBA" id="ARBA00001933"/>
    </source>
</evidence>
<dbReference type="SUPFAM" id="SSF53383">
    <property type="entry name" value="PLP-dependent transferases"/>
    <property type="match status" value="1"/>
</dbReference>
<dbReference type="GO" id="GO:0031071">
    <property type="term" value="F:cysteine desulfurase activity"/>
    <property type="evidence" value="ECO:0007669"/>
    <property type="project" value="UniProtKB-EC"/>
</dbReference>
<evidence type="ECO:0000313" key="8">
    <source>
        <dbReference type="EMBL" id="KKW06155.1"/>
    </source>
</evidence>
<dbReference type="InterPro" id="IPR015422">
    <property type="entry name" value="PyrdxlP-dep_Trfase_small"/>
</dbReference>
<evidence type="ECO:0000256" key="3">
    <source>
        <dbReference type="ARBA" id="ARBA00012239"/>
    </source>
</evidence>
<dbReference type="PANTHER" id="PTHR43586">
    <property type="entry name" value="CYSTEINE DESULFURASE"/>
    <property type="match status" value="1"/>
</dbReference>
<dbReference type="InterPro" id="IPR016454">
    <property type="entry name" value="Cysteine_dSase"/>
</dbReference>
<dbReference type="STRING" id="1618342.UY40_C0002G0005"/>
<dbReference type="GO" id="GO:0030170">
    <property type="term" value="F:pyridoxal phosphate binding"/>
    <property type="evidence" value="ECO:0007669"/>
    <property type="project" value="InterPro"/>
</dbReference>
<comment type="catalytic activity">
    <reaction evidence="6">
        <text>(sulfur carrier)-H + L-cysteine = (sulfur carrier)-SH + L-alanine</text>
        <dbReference type="Rhea" id="RHEA:43892"/>
        <dbReference type="Rhea" id="RHEA-COMP:14737"/>
        <dbReference type="Rhea" id="RHEA-COMP:14739"/>
        <dbReference type="ChEBI" id="CHEBI:29917"/>
        <dbReference type="ChEBI" id="CHEBI:35235"/>
        <dbReference type="ChEBI" id="CHEBI:57972"/>
        <dbReference type="ChEBI" id="CHEBI:64428"/>
        <dbReference type="EC" id="2.8.1.7"/>
    </reaction>
</comment>
<dbReference type="InterPro" id="IPR015424">
    <property type="entry name" value="PyrdxlP-dep_Trfase"/>
</dbReference>
<dbReference type="GO" id="GO:0006534">
    <property type="term" value="P:cysteine metabolic process"/>
    <property type="evidence" value="ECO:0007669"/>
    <property type="project" value="InterPro"/>
</dbReference>
<proteinExistence type="inferred from homology"/>